<organism evidence="2 3">
    <name type="scientific">Pedobacter ginsengiterrae</name>
    <dbReference type="NCBI Taxonomy" id="871696"/>
    <lineage>
        <taxon>Bacteria</taxon>
        <taxon>Pseudomonadati</taxon>
        <taxon>Bacteroidota</taxon>
        <taxon>Sphingobacteriia</taxon>
        <taxon>Sphingobacteriales</taxon>
        <taxon>Sphingobacteriaceae</taxon>
        <taxon>Pedobacter</taxon>
    </lineage>
</organism>
<gene>
    <name evidence="2" type="ORF">GCM10022246_36270</name>
</gene>
<feature type="domain" description="SGNH hydrolase-type esterase" evidence="1">
    <location>
        <begin position="6"/>
        <end position="174"/>
    </location>
</feature>
<evidence type="ECO:0000259" key="1">
    <source>
        <dbReference type="Pfam" id="PF13472"/>
    </source>
</evidence>
<evidence type="ECO:0000313" key="3">
    <source>
        <dbReference type="Proteomes" id="UP001501081"/>
    </source>
</evidence>
<sequence>MKKIVFFGNSLIAGYGLINPSTESIPALIAGKLRSAGMEYEVINAGISGDTTATALDRLDRHLNGNIDIFVVELGANDFLRGVSPQEVSHNLQGIISKVITFCPQASIMLLGMALPEWAHGIHGTQSLAYQNIYKDLAAENNISLVPSFLKGVAGKPGLNMPDGVHPLAAGYQIAAENIWPELSKLINRLL</sequence>
<reference evidence="3" key="1">
    <citation type="journal article" date="2019" name="Int. J. Syst. Evol. Microbiol.">
        <title>The Global Catalogue of Microorganisms (GCM) 10K type strain sequencing project: providing services to taxonomists for standard genome sequencing and annotation.</title>
        <authorList>
            <consortium name="The Broad Institute Genomics Platform"/>
            <consortium name="The Broad Institute Genome Sequencing Center for Infectious Disease"/>
            <person name="Wu L."/>
            <person name="Ma J."/>
        </authorList>
    </citation>
    <scope>NUCLEOTIDE SEQUENCE [LARGE SCALE GENOMIC DNA]</scope>
    <source>
        <strain evidence="3">JCM 17338</strain>
    </source>
</reference>
<dbReference type="SUPFAM" id="SSF52266">
    <property type="entry name" value="SGNH hydrolase"/>
    <property type="match status" value="1"/>
</dbReference>
<dbReference type="PANTHER" id="PTHR30383">
    <property type="entry name" value="THIOESTERASE 1/PROTEASE 1/LYSOPHOSPHOLIPASE L1"/>
    <property type="match status" value="1"/>
</dbReference>
<keyword evidence="3" id="KW-1185">Reference proteome</keyword>
<accession>A0ABP7QEP0</accession>
<dbReference type="PANTHER" id="PTHR30383:SF24">
    <property type="entry name" value="THIOESTERASE 1_PROTEASE 1_LYSOPHOSPHOLIPASE L1"/>
    <property type="match status" value="1"/>
</dbReference>
<dbReference type="Gene3D" id="3.40.50.1110">
    <property type="entry name" value="SGNH hydrolase"/>
    <property type="match status" value="1"/>
</dbReference>
<dbReference type="InterPro" id="IPR013830">
    <property type="entry name" value="SGNH_hydro"/>
</dbReference>
<dbReference type="Proteomes" id="UP001501081">
    <property type="component" value="Unassembled WGS sequence"/>
</dbReference>
<comment type="caution">
    <text evidence="2">The sequence shown here is derived from an EMBL/GenBank/DDBJ whole genome shotgun (WGS) entry which is preliminary data.</text>
</comment>
<dbReference type="InterPro" id="IPR036514">
    <property type="entry name" value="SGNH_hydro_sf"/>
</dbReference>
<protein>
    <submittedName>
        <fullName evidence="2">Arylesterase</fullName>
    </submittedName>
</protein>
<evidence type="ECO:0000313" key="2">
    <source>
        <dbReference type="EMBL" id="GAA3980872.1"/>
    </source>
</evidence>
<name>A0ABP7QEP0_9SPHI</name>
<dbReference type="RefSeq" id="WP_316761631.1">
    <property type="nucleotide sequence ID" value="NZ_BAABAK010000019.1"/>
</dbReference>
<dbReference type="Pfam" id="PF13472">
    <property type="entry name" value="Lipase_GDSL_2"/>
    <property type="match status" value="1"/>
</dbReference>
<proteinExistence type="predicted"/>
<dbReference type="CDD" id="cd01822">
    <property type="entry name" value="Lysophospholipase_L1_like"/>
    <property type="match status" value="1"/>
</dbReference>
<dbReference type="InterPro" id="IPR051532">
    <property type="entry name" value="Ester_Hydrolysis_Enzymes"/>
</dbReference>
<dbReference type="EMBL" id="BAABAK010000019">
    <property type="protein sequence ID" value="GAA3980872.1"/>
    <property type="molecule type" value="Genomic_DNA"/>
</dbReference>